<dbReference type="GO" id="GO:0000009">
    <property type="term" value="F:alpha-1,6-mannosyltransferase activity"/>
    <property type="evidence" value="ECO:0007669"/>
    <property type="project" value="InterPro"/>
</dbReference>
<dbReference type="AlphaFoldDB" id="A0A0F6T9J0"/>
<evidence type="ECO:0000256" key="5">
    <source>
        <dbReference type="ARBA" id="ARBA00022679"/>
    </source>
</evidence>
<dbReference type="GO" id="GO:0031501">
    <property type="term" value="C:mannosyltransferase complex"/>
    <property type="evidence" value="ECO:0007669"/>
    <property type="project" value="TreeGrafter"/>
</dbReference>
<keyword evidence="8 10" id="KW-1133">Transmembrane helix</keyword>
<dbReference type="PANTHER" id="PTHR12468">
    <property type="entry name" value="GPI MANNOSYLTRANSFERASE 2"/>
    <property type="match status" value="1"/>
</dbReference>
<keyword evidence="3" id="KW-0337">GPI-anchor biosynthesis</keyword>
<dbReference type="OrthoDB" id="151635at2"/>
<dbReference type="UniPathway" id="UPA00196"/>
<evidence type="ECO:0000256" key="9">
    <source>
        <dbReference type="ARBA" id="ARBA00023136"/>
    </source>
</evidence>
<feature type="transmembrane region" description="Helical" evidence="10">
    <location>
        <begin position="246"/>
        <end position="266"/>
    </location>
</feature>
<feature type="transmembrane region" description="Helical" evidence="10">
    <location>
        <begin position="66"/>
        <end position="96"/>
    </location>
</feature>
<reference evidence="11 12" key="1">
    <citation type="journal article" date="2015" name="Genome Announc.">
        <title>Complete Genome Sequence of Corynebacterium camporealensis DSM 44610, Isolated from the Milk of a Manchega Sheep with Subclinical Mastitis.</title>
        <authorList>
            <person name="Ruckert C."/>
            <person name="Albersmeier A."/>
            <person name="Winkler A."/>
            <person name="Tauch A."/>
        </authorList>
    </citation>
    <scope>NUCLEOTIDE SEQUENCE [LARGE SCALE GENOMIC DNA]</scope>
    <source>
        <strain evidence="11 12">DSM 44610</strain>
    </source>
</reference>
<feature type="transmembrane region" description="Helical" evidence="10">
    <location>
        <begin position="108"/>
        <end position="128"/>
    </location>
</feature>
<dbReference type="GO" id="GO:0006506">
    <property type="term" value="P:GPI anchor biosynthetic process"/>
    <property type="evidence" value="ECO:0007669"/>
    <property type="project" value="UniProtKB-UniPathway"/>
</dbReference>
<evidence type="ECO:0000256" key="10">
    <source>
        <dbReference type="SAM" id="Phobius"/>
    </source>
</evidence>
<evidence type="ECO:0000256" key="7">
    <source>
        <dbReference type="ARBA" id="ARBA00022824"/>
    </source>
</evidence>
<dbReference type="Proteomes" id="UP000033566">
    <property type="component" value="Chromosome"/>
</dbReference>
<comment type="subcellular location">
    <subcellularLocation>
        <location evidence="1">Endoplasmic reticulum membrane</location>
        <topology evidence="1">Multi-pass membrane protein</topology>
    </subcellularLocation>
</comment>
<feature type="transmembrane region" description="Helical" evidence="10">
    <location>
        <begin position="297"/>
        <end position="313"/>
    </location>
</feature>
<evidence type="ECO:0000256" key="8">
    <source>
        <dbReference type="ARBA" id="ARBA00022989"/>
    </source>
</evidence>
<name>A0A0F6T9J0_9CORY</name>
<dbReference type="KEGG" id="ccj:UL81_00845"/>
<dbReference type="Pfam" id="PF04188">
    <property type="entry name" value="Mannosyl_trans2"/>
    <property type="match status" value="1"/>
</dbReference>
<feature type="transmembrane region" description="Helical" evidence="10">
    <location>
        <begin position="273"/>
        <end position="291"/>
    </location>
</feature>
<keyword evidence="9 10" id="KW-0472">Membrane</keyword>
<evidence type="ECO:0000256" key="2">
    <source>
        <dbReference type="ARBA" id="ARBA00004687"/>
    </source>
</evidence>
<keyword evidence="4 11" id="KW-0328">Glycosyltransferase</keyword>
<evidence type="ECO:0000256" key="1">
    <source>
        <dbReference type="ARBA" id="ARBA00004477"/>
    </source>
</evidence>
<protein>
    <submittedName>
        <fullName evidence="11">PIG-V mannosyltransferase</fullName>
    </submittedName>
</protein>
<sequence>MLLRRAAGVVAGLTALRIVVLLAFAVLNDASLTHLLTQWDADYYLDIATEGYTGERSYAFFPGFPALLALLGGSPIAALILNFGATIALAMGVMWLCDKQGGGTRTQLAAAVVVCGAPMSTVFLMPYTEALFCALSVWALIALQDKRWWLTAVLIGAAGTVRLTAAALLVAFGICVLLWARKNWRAWAALILASLPPVAFIAWASWRLGSVDGYFANQSEHWDSGFDFGLATLRWVGETLTTATNAGYLLSTLVILAVPLTLALTWRRQPLPVAVFALALCINVLAADGIMHSRPRLLLPAAIILIPVVIAAFRRLPTPWAWTFTTAWALFGAWFSGYMLAVFEWAI</sequence>
<dbReference type="GO" id="GO:0016020">
    <property type="term" value="C:membrane"/>
    <property type="evidence" value="ECO:0007669"/>
    <property type="project" value="GOC"/>
</dbReference>
<feature type="transmembrane region" description="Helical" evidence="10">
    <location>
        <begin position="7"/>
        <end position="27"/>
    </location>
</feature>
<keyword evidence="7" id="KW-0256">Endoplasmic reticulum</keyword>
<keyword evidence="6 10" id="KW-0812">Transmembrane</keyword>
<dbReference type="EMBL" id="CP011311">
    <property type="protein sequence ID" value="AKE38156.1"/>
    <property type="molecule type" value="Genomic_DNA"/>
</dbReference>
<dbReference type="InterPro" id="IPR007315">
    <property type="entry name" value="PIG-V/Gpi18"/>
</dbReference>
<keyword evidence="5 11" id="KW-0808">Transferase</keyword>
<feature type="transmembrane region" description="Helical" evidence="10">
    <location>
        <begin position="186"/>
        <end position="206"/>
    </location>
</feature>
<evidence type="ECO:0000256" key="3">
    <source>
        <dbReference type="ARBA" id="ARBA00022502"/>
    </source>
</evidence>
<organism evidence="11 12">
    <name type="scientific">Corynebacterium camporealensis</name>
    <dbReference type="NCBI Taxonomy" id="161896"/>
    <lineage>
        <taxon>Bacteria</taxon>
        <taxon>Bacillati</taxon>
        <taxon>Actinomycetota</taxon>
        <taxon>Actinomycetes</taxon>
        <taxon>Mycobacteriales</taxon>
        <taxon>Corynebacteriaceae</taxon>
        <taxon>Corynebacterium</taxon>
    </lineage>
</organism>
<dbReference type="GO" id="GO:0004376">
    <property type="term" value="F:GPI mannosyltransferase activity"/>
    <property type="evidence" value="ECO:0007669"/>
    <property type="project" value="InterPro"/>
</dbReference>
<evidence type="ECO:0000313" key="11">
    <source>
        <dbReference type="EMBL" id="AKE38156.1"/>
    </source>
</evidence>
<evidence type="ECO:0000256" key="6">
    <source>
        <dbReference type="ARBA" id="ARBA00022692"/>
    </source>
</evidence>
<evidence type="ECO:0000256" key="4">
    <source>
        <dbReference type="ARBA" id="ARBA00022676"/>
    </source>
</evidence>
<dbReference type="PATRIC" id="fig|161896.4.peg.164"/>
<dbReference type="PANTHER" id="PTHR12468:SF2">
    <property type="entry name" value="GPI MANNOSYLTRANSFERASE 2"/>
    <property type="match status" value="1"/>
</dbReference>
<keyword evidence="12" id="KW-1185">Reference proteome</keyword>
<accession>A0A0F6T9J0</accession>
<dbReference type="HOGENOM" id="CLU_036370_0_1_11"/>
<feature type="transmembrane region" description="Helical" evidence="10">
    <location>
        <begin position="148"/>
        <end position="179"/>
    </location>
</feature>
<feature type="transmembrane region" description="Helical" evidence="10">
    <location>
        <begin position="320"/>
        <end position="343"/>
    </location>
</feature>
<comment type="pathway">
    <text evidence="2">Glycolipid biosynthesis; glycosylphosphatidylinositol-anchor biosynthesis.</text>
</comment>
<evidence type="ECO:0000313" key="12">
    <source>
        <dbReference type="Proteomes" id="UP000033566"/>
    </source>
</evidence>
<gene>
    <name evidence="11" type="ORF">UL81_00845</name>
</gene>
<proteinExistence type="predicted"/>
<dbReference type="RefSeq" id="WP_035105979.1">
    <property type="nucleotide sequence ID" value="NZ_CP011311.1"/>
</dbReference>